<accession>A0A7G1Q8N8</accession>
<evidence type="ECO:0000313" key="1">
    <source>
        <dbReference type="EMBL" id="CAB1275341.1"/>
    </source>
</evidence>
<gene>
    <name evidence="1" type="ORF">NSCAC_0618</name>
</gene>
<dbReference type="InterPro" id="IPR006597">
    <property type="entry name" value="Sel1-like"/>
</dbReference>
<dbReference type="SMART" id="SM00671">
    <property type="entry name" value="SEL1"/>
    <property type="match status" value="5"/>
</dbReference>
<dbReference type="Pfam" id="PF08238">
    <property type="entry name" value="Sel1"/>
    <property type="match status" value="4"/>
</dbReference>
<sequence length="270" mass="31098">MQEISRLMYQAIKFDPYQKIIFLILFLSLFSFARADEQEPTYEFKELTPIEKKEDPQISAHLDLGRKAYKSQDYNTALEELKPLAEKGNKNAQYYMGLMYANGHGLPLDTKKAEQWFDKFAQQIGIDGKFNLGVMYYQGNGVPQSYEIAISWFKKAAKDGDYEAQFNLGYFYENGYGVEENSEESIKWYREAANHGLAQAQIKLGEFYSDGYGVAQNNVQAYFWLNLAAEQGDKEATEFRDSIAKEMTKKQIDEAIALTKQWKPVSTPMK</sequence>
<dbReference type="InterPro" id="IPR050767">
    <property type="entry name" value="Sel1_AlgK"/>
</dbReference>
<protein>
    <submittedName>
        <fullName evidence="1">Sel1 domain protein repeat-containing protein</fullName>
    </submittedName>
</protein>
<dbReference type="InterPro" id="IPR011990">
    <property type="entry name" value="TPR-like_helical_dom_sf"/>
</dbReference>
<dbReference type="PANTHER" id="PTHR11102:SF160">
    <property type="entry name" value="ERAD-ASSOCIATED E3 UBIQUITIN-PROTEIN LIGASE COMPONENT HRD3"/>
    <property type="match status" value="1"/>
</dbReference>
<organism evidence="1 2">
    <name type="scientific">Candidatus Nitrosacidococcus tergens</name>
    <dbReference type="NCBI Taxonomy" id="553981"/>
    <lineage>
        <taxon>Bacteria</taxon>
        <taxon>Pseudomonadati</taxon>
        <taxon>Pseudomonadota</taxon>
        <taxon>Gammaproteobacteria</taxon>
        <taxon>Chromatiales</taxon>
        <taxon>Chromatiaceae</taxon>
        <taxon>Candidatus Nitrosacidococcus</taxon>
    </lineage>
</organism>
<name>A0A7G1Q8N8_9GAMM</name>
<dbReference type="AlphaFoldDB" id="A0A7G1Q8N8"/>
<dbReference type="Proteomes" id="UP000516072">
    <property type="component" value="Chromosome"/>
</dbReference>
<proteinExistence type="predicted"/>
<dbReference type="SUPFAM" id="SSF81901">
    <property type="entry name" value="HCP-like"/>
    <property type="match status" value="1"/>
</dbReference>
<dbReference type="PANTHER" id="PTHR11102">
    <property type="entry name" value="SEL-1-LIKE PROTEIN"/>
    <property type="match status" value="1"/>
</dbReference>
<dbReference type="Gene3D" id="1.25.40.10">
    <property type="entry name" value="Tetratricopeptide repeat domain"/>
    <property type="match status" value="2"/>
</dbReference>
<evidence type="ECO:0000313" key="2">
    <source>
        <dbReference type="Proteomes" id="UP000516072"/>
    </source>
</evidence>
<dbReference type="EMBL" id="LR778175">
    <property type="protein sequence ID" value="CAB1275341.1"/>
    <property type="molecule type" value="Genomic_DNA"/>
</dbReference>
<reference evidence="1 2" key="1">
    <citation type="submission" date="2020-03" db="EMBL/GenBank/DDBJ databases">
        <authorList>
            <person name="Picone N."/>
        </authorList>
    </citation>
    <scope>NUCLEOTIDE SEQUENCE [LARGE SCALE GENOMIC DNA]</scope>
    <source>
        <strain evidence="1">NSCAC1</strain>
    </source>
</reference>
<keyword evidence="2" id="KW-1185">Reference proteome</keyword>
<dbReference type="KEGG" id="ntg:NSCAC_0618"/>